<evidence type="ECO:0000313" key="2">
    <source>
        <dbReference type="EMBL" id="PNI23643.1"/>
    </source>
</evidence>
<dbReference type="InterPro" id="IPR039938">
    <property type="entry name" value="Sp4-like"/>
</dbReference>
<evidence type="ECO:0000259" key="1">
    <source>
        <dbReference type="PROSITE" id="PS50805"/>
    </source>
</evidence>
<dbReference type="PANTHER" id="PTHR14947">
    <property type="entry name" value="ZINC FINGER PROTEIN"/>
    <property type="match status" value="1"/>
</dbReference>
<gene>
    <name evidence="2" type="ORF">CK820_G0046282</name>
</gene>
<dbReference type="PROSITE" id="PS50805">
    <property type="entry name" value="KRAB"/>
    <property type="match status" value="1"/>
</dbReference>
<dbReference type="EMBL" id="NBAG03000445">
    <property type="protein sequence ID" value="PNI23643.1"/>
    <property type="molecule type" value="Genomic_DNA"/>
</dbReference>
<dbReference type="PANTHER" id="PTHR14947:SF24">
    <property type="entry name" value="ZINC FINGER PROTEIN 781-RELATED"/>
    <property type="match status" value="1"/>
</dbReference>
<dbReference type="SUPFAM" id="SSF109640">
    <property type="entry name" value="KRAB domain (Kruppel-associated box)"/>
    <property type="match status" value="1"/>
</dbReference>
<dbReference type="Gene3D" id="6.10.140.140">
    <property type="match status" value="1"/>
</dbReference>
<dbReference type="SMART" id="SM00349">
    <property type="entry name" value="KRAB"/>
    <property type="match status" value="1"/>
</dbReference>
<dbReference type="SMR" id="A0A2J8JLJ3"/>
<dbReference type="GO" id="GO:0006355">
    <property type="term" value="P:regulation of DNA-templated transcription"/>
    <property type="evidence" value="ECO:0007669"/>
    <property type="project" value="InterPro"/>
</dbReference>
<dbReference type="Pfam" id="PF01352">
    <property type="entry name" value="KRAB"/>
    <property type="match status" value="1"/>
</dbReference>
<sequence>MNVEVVKVMPQDLVTFKDVAIDFSQEEWQWMNPAQKRLYRSMMLENYQSLVSLGLCISKPYVISLLEQGREPWEMTSEMTRSPFSEFILVKNHMHVRNVEKPSSKGNTLLNITEHILERNSLNVKNVGKPSNKVNTLFSIKEFILEKNHINVRNAEKPSDSLHTLLSIREFILERNPMNVKNVAKPSVMARLLLDIRDVTLAKDPMNVLSVGRLLGITHLLFVTGGVIILERSLLIALIVGKPSVFT</sequence>
<dbReference type="InterPro" id="IPR001909">
    <property type="entry name" value="KRAB"/>
</dbReference>
<protein>
    <submittedName>
        <fullName evidence="2">ZNF471 isoform 2</fullName>
    </submittedName>
</protein>
<name>A0A2J8JLJ3_PANTR</name>
<feature type="domain" description="KRAB" evidence="1">
    <location>
        <begin position="14"/>
        <end position="85"/>
    </location>
</feature>
<dbReference type="AlphaFoldDB" id="A0A2J8JLJ3"/>
<dbReference type="Proteomes" id="UP000236370">
    <property type="component" value="Unassembled WGS sequence"/>
</dbReference>
<organism evidence="2 3">
    <name type="scientific">Pan troglodytes</name>
    <name type="common">Chimpanzee</name>
    <dbReference type="NCBI Taxonomy" id="9598"/>
    <lineage>
        <taxon>Eukaryota</taxon>
        <taxon>Metazoa</taxon>
        <taxon>Chordata</taxon>
        <taxon>Craniata</taxon>
        <taxon>Vertebrata</taxon>
        <taxon>Euteleostomi</taxon>
        <taxon>Mammalia</taxon>
        <taxon>Eutheria</taxon>
        <taxon>Euarchontoglires</taxon>
        <taxon>Primates</taxon>
        <taxon>Haplorrhini</taxon>
        <taxon>Catarrhini</taxon>
        <taxon>Hominidae</taxon>
        <taxon>Pan</taxon>
    </lineage>
</organism>
<evidence type="ECO:0000313" key="3">
    <source>
        <dbReference type="Proteomes" id="UP000236370"/>
    </source>
</evidence>
<reference evidence="2 3" key="1">
    <citation type="submission" date="2017-12" db="EMBL/GenBank/DDBJ databases">
        <title>High-resolution comparative analysis of great ape genomes.</title>
        <authorList>
            <person name="Pollen A."/>
            <person name="Hastie A."/>
            <person name="Hormozdiari F."/>
            <person name="Dougherty M."/>
            <person name="Liu R."/>
            <person name="Chaisson M."/>
            <person name="Hoppe E."/>
            <person name="Hill C."/>
            <person name="Pang A."/>
            <person name="Hillier L."/>
            <person name="Baker C."/>
            <person name="Armstrong J."/>
            <person name="Shendure J."/>
            <person name="Paten B."/>
            <person name="Wilson R."/>
            <person name="Chao H."/>
            <person name="Schneider V."/>
            <person name="Ventura M."/>
            <person name="Kronenberg Z."/>
            <person name="Murali S."/>
            <person name="Gordon D."/>
            <person name="Cantsilieris S."/>
            <person name="Munson K."/>
            <person name="Nelson B."/>
            <person name="Raja A."/>
            <person name="Underwood J."/>
            <person name="Diekhans M."/>
            <person name="Fiddes I."/>
            <person name="Haussler D."/>
            <person name="Eichler E."/>
        </authorList>
    </citation>
    <scope>NUCLEOTIDE SEQUENCE [LARGE SCALE GENOMIC DNA]</scope>
    <source>
        <strain evidence="2">Yerkes chimp pedigree #C0471</strain>
    </source>
</reference>
<comment type="caution">
    <text evidence="2">The sequence shown here is derived from an EMBL/GenBank/DDBJ whole genome shotgun (WGS) entry which is preliminary data.</text>
</comment>
<accession>A0A2J8JLJ3</accession>
<dbReference type="CDD" id="cd07765">
    <property type="entry name" value="KRAB_A-box"/>
    <property type="match status" value="1"/>
</dbReference>
<dbReference type="InterPro" id="IPR036051">
    <property type="entry name" value="KRAB_dom_sf"/>
</dbReference>
<proteinExistence type="predicted"/>